<protein>
    <submittedName>
        <fullName evidence="2">Uncharacterized protein</fullName>
    </submittedName>
</protein>
<feature type="transmembrane region" description="Helical" evidence="1">
    <location>
        <begin position="6"/>
        <end position="23"/>
    </location>
</feature>
<keyword evidence="1" id="KW-0472">Membrane</keyword>
<evidence type="ECO:0000313" key="3">
    <source>
        <dbReference type="Proteomes" id="UP000190328"/>
    </source>
</evidence>
<accession>A0A1T4QZ87</accession>
<sequence>MIIALYGMLLFVLISVFLLFYSLEETEEKQYNFKERTKEKFYEEGIK</sequence>
<keyword evidence="1" id="KW-0812">Transmembrane</keyword>
<dbReference type="Proteomes" id="UP000190328">
    <property type="component" value="Unassembled WGS sequence"/>
</dbReference>
<organism evidence="2 3">
    <name type="scientific">Pilibacter termitis</name>
    <dbReference type="NCBI Taxonomy" id="263852"/>
    <lineage>
        <taxon>Bacteria</taxon>
        <taxon>Bacillati</taxon>
        <taxon>Bacillota</taxon>
        <taxon>Bacilli</taxon>
        <taxon>Lactobacillales</taxon>
        <taxon>Enterococcaceae</taxon>
        <taxon>Pilibacter</taxon>
    </lineage>
</organism>
<gene>
    <name evidence="2" type="ORF">SAMN02745116_02377</name>
</gene>
<reference evidence="2 3" key="1">
    <citation type="submission" date="2017-02" db="EMBL/GenBank/DDBJ databases">
        <authorList>
            <person name="Peterson S.W."/>
        </authorList>
    </citation>
    <scope>NUCLEOTIDE SEQUENCE [LARGE SCALE GENOMIC DNA]</scope>
    <source>
        <strain evidence="2 3">ATCC BAA-1030</strain>
    </source>
</reference>
<dbReference type="RefSeq" id="WP_159443319.1">
    <property type="nucleotide sequence ID" value="NZ_FUXI01000036.1"/>
</dbReference>
<name>A0A1T4QZ87_9ENTE</name>
<evidence type="ECO:0000256" key="1">
    <source>
        <dbReference type="SAM" id="Phobius"/>
    </source>
</evidence>
<evidence type="ECO:0000313" key="2">
    <source>
        <dbReference type="EMBL" id="SKA08916.1"/>
    </source>
</evidence>
<keyword evidence="1" id="KW-1133">Transmembrane helix</keyword>
<keyword evidence="3" id="KW-1185">Reference proteome</keyword>
<dbReference type="STRING" id="263852.SAMN02745116_02377"/>
<proteinExistence type="predicted"/>
<dbReference type="AlphaFoldDB" id="A0A1T4QZ87"/>
<dbReference type="EMBL" id="FUXI01000036">
    <property type="protein sequence ID" value="SKA08916.1"/>
    <property type="molecule type" value="Genomic_DNA"/>
</dbReference>